<accession>A0A4R6J8W3</accession>
<name>A0A4R6J8W3_9ACTN</name>
<keyword evidence="2" id="KW-1185">Reference proteome</keyword>
<dbReference type="AlphaFoldDB" id="A0A4R6J8W3"/>
<comment type="caution">
    <text evidence="1">The sequence shown here is derived from an EMBL/GenBank/DDBJ whole genome shotgun (WGS) entry which is preliminary data.</text>
</comment>
<evidence type="ECO:0000313" key="2">
    <source>
        <dbReference type="Proteomes" id="UP000294901"/>
    </source>
</evidence>
<proteinExistence type="predicted"/>
<reference evidence="1 2" key="1">
    <citation type="submission" date="2019-03" db="EMBL/GenBank/DDBJ databases">
        <title>Sequencing the genomes of 1000 actinobacteria strains.</title>
        <authorList>
            <person name="Klenk H.-P."/>
        </authorList>
    </citation>
    <scope>NUCLEOTIDE SEQUENCE [LARGE SCALE GENOMIC DNA]</scope>
    <source>
        <strain evidence="1 2">DSM 43805</strain>
    </source>
</reference>
<organism evidence="1 2">
    <name type="scientific">Paractinoplanes brasiliensis</name>
    <dbReference type="NCBI Taxonomy" id="52695"/>
    <lineage>
        <taxon>Bacteria</taxon>
        <taxon>Bacillati</taxon>
        <taxon>Actinomycetota</taxon>
        <taxon>Actinomycetes</taxon>
        <taxon>Micromonosporales</taxon>
        <taxon>Micromonosporaceae</taxon>
        <taxon>Paractinoplanes</taxon>
    </lineage>
</organism>
<evidence type="ECO:0000313" key="1">
    <source>
        <dbReference type="EMBL" id="TDO32050.1"/>
    </source>
</evidence>
<sequence>MVPAEVCKERRSRWSVRETPARRPVTAYGRNVIPQHFPLYLREAGAAARDDKVWLVVGWMPDKVSGLPRQPVALLCDGDVEEPRVLEQTTVFRVIGHNRH</sequence>
<protein>
    <submittedName>
        <fullName evidence="1">Uncharacterized protein</fullName>
    </submittedName>
</protein>
<gene>
    <name evidence="1" type="ORF">C8E87_7492</name>
</gene>
<dbReference type="EMBL" id="SNWR01000002">
    <property type="protein sequence ID" value="TDO32050.1"/>
    <property type="molecule type" value="Genomic_DNA"/>
</dbReference>
<dbReference type="Proteomes" id="UP000294901">
    <property type="component" value="Unassembled WGS sequence"/>
</dbReference>